<evidence type="ECO:0000313" key="2">
    <source>
        <dbReference type="EMBL" id="ARP18316.1"/>
    </source>
</evidence>
<sequence>MFKSKSILALSVFAFGCFANQDSEPTSVVLDYGDSSISTDIQANRKFHVVRDNESEHVEFSGGIIKEYSDYIVNVHIIRKSKIRRSSRELNTTVLMNSDQIGKPLVIGIENDEFTSITLR</sequence>
<dbReference type="EMBL" id="CP017902">
    <property type="protein sequence ID" value="ARP18316.1"/>
    <property type="molecule type" value="Genomic_DNA"/>
</dbReference>
<gene>
    <name evidence="2" type="ORF">K05K4_14800</name>
</gene>
<accession>A0A1W6UK81</accession>
<keyword evidence="1" id="KW-0732">Signal</keyword>
<proteinExistence type="predicted"/>
<organism evidence="2">
    <name type="scientific">Vibrio alginolyticus</name>
    <dbReference type="NCBI Taxonomy" id="663"/>
    <lineage>
        <taxon>Bacteria</taxon>
        <taxon>Pseudomonadati</taxon>
        <taxon>Pseudomonadota</taxon>
        <taxon>Gammaproteobacteria</taxon>
        <taxon>Vibrionales</taxon>
        <taxon>Vibrionaceae</taxon>
        <taxon>Vibrio</taxon>
    </lineage>
</organism>
<reference evidence="2" key="1">
    <citation type="submission" date="2016-10" db="EMBL/GenBank/DDBJ databases">
        <title>The High Quality Genome of Vibrio alginolyticus K01M1.</title>
        <authorList>
            <person name="Wendling C."/>
            <person name="Chibani C.M."/>
            <person name="Hertel R."/>
            <person name="Sproer C."/>
            <person name="Bunk B."/>
            <person name="Overmann J."/>
            <person name="Roth O."/>
            <person name="Liesegang H."/>
        </authorList>
    </citation>
    <scope>NUCLEOTIDE SEQUENCE</scope>
    <source>
        <strain evidence="2">K05K4</strain>
    </source>
</reference>
<feature type="signal peptide" evidence="1">
    <location>
        <begin position="1"/>
        <end position="19"/>
    </location>
</feature>
<protein>
    <submittedName>
        <fullName evidence="2">Uncharacterized protein</fullName>
    </submittedName>
</protein>
<name>A0A1W6UK81_VIBAL</name>
<feature type="chain" id="PRO_5011401066" evidence="1">
    <location>
        <begin position="20"/>
        <end position="120"/>
    </location>
</feature>
<dbReference type="PROSITE" id="PS51257">
    <property type="entry name" value="PROKAR_LIPOPROTEIN"/>
    <property type="match status" value="1"/>
</dbReference>
<dbReference type="RefSeq" id="WP_054730822.1">
    <property type="nucleotide sequence ID" value="NZ_CP017889.1"/>
</dbReference>
<evidence type="ECO:0000256" key="1">
    <source>
        <dbReference type="SAM" id="SignalP"/>
    </source>
</evidence>
<dbReference type="AlphaFoldDB" id="A0A1W6UK81"/>